<dbReference type="RefSeq" id="WP_147582670.1">
    <property type="nucleotide sequence ID" value="NZ_CP042831.1"/>
</dbReference>
<dbReference type="KEGG" id="fak:FUA48_05825"/>
<keyword evidence="3" id="KW-0808">Transferase</keyword>
<feature type="region of interest" description="Disordered" evidence="2">
    <location>
        <begin position="1"/>
        <end position="30"/>
    </location>
</feature>
<dbReference type="AlphaFoldDB" id="A0A5B9FQK4"/>
<gene>
    <name evidence="3" type="ORF">FUA48_05825</name>
</gene>
<sequence>MGGSGGSFYFGSDFNPEDVSKKIREEEEKTKNESFEIEVSGLLKNILASANSRDADLIQKHLRTVESAIHFDLDGLITLRYGGSISKHTFVDGLSDVDSLAIINNSELNNSSPEEVKDFFYQNLQRKLPNSKIEVGNLAITIKFNSGTEVQIIPALKTQTGIKIPSSRQNNEWSKLIKPDAFAKLLRYSNSQLSGKLIPVIKLAKTLIANFPETRRLSGYHVECLAIEVFKSYNGTHNPKEMIKHFFSEGSKNILNPIKDKTGQSVHVDDYLNEANSISRKMVADSMSSISRKMNNADGSRDIRLWEQILK</sequence>
<dbReference type="InterPro" id="IPR006116">
    <property type="entry name" value="NT_2-5OAS_ClassI-CCAase"/>
</dbReference>
<evidence type="ECO:0000313" key="4">
    <source>
        <dbReference type="Proteomes" id="UP000321222"/>
    </source>
</evidence>
<keyword evidence="4" id="KW-1185">Reference proteome</keyword>
<name>A0A5B9FQK4_9FLAO</name>
<dbReference type="GO" id="GO:0051607">
    <property type="term" value="P:defense response to virus"/>
    <property type="evidence" value="ECO:0007669"/>
    <property type="project" value="UniProtKB-KW"/>
</dbReference>
<dbReference type="OrthoDB" id="8444801at2"/>
<proteinExistence type="predicted"/>
<dbReference type="InterPro" id="IPR053550">
    <property type="entry name" value="CD-NTase"/>
</dbReference>
<evidence type="ECO:0000256" key="2">
    <source>
        <dbReference type="SAM" id="MobiDB-lite"/>
    </source>
</evidence>
<dbReference type="Proteomes" id="UP000321222">
    <property type="component" value="Chromosome"/>
</dbReference>
<dbReference type="NCBIfam" id="NF041117">
    <property type="entry name" value="CBASS_cyclase_b"/>
    <property type="match status" value="1"/>
</dbReference>
<feature type="compositionally biased region" description="Basic and acidic residues" evidence="2">
    <location>
        <begin position="18"/>
        <end position="30"/>
    </location>
</feature>
<dbReference type="SUPFAM" id="SSF81301">
    <property type="entry name" value="Nucleotidyltransferase"/>
    <property type="match status" value="1"/>
</dbReference>
<organism evidence="3 4">
    <name type="scientific">Flavobacterium alkalisoli</name>
    <dbReference type="NCBI Taxonomy" id="2602769"/>
    <lineage>
        <taxon>Bacteria</taxon>
        <taxon>Pseudomonadati</taxon>
        <taxon>Bacteroidota</taxon>
        <taxon>Flavobacteriia</taxon>
        <taxon>Flavobacteriales</taxon>
        <taxon>Flavobacteriaceae</taxon>
        <taxon>Flavobacterium</taxon>
    </lineage>
</organism>
<keyword evidence="1" id="KW-0051">Antiviral defense</keyword>
<accession>A0A5B9FQK4</accession>
<dbReference type="InterPro" id="IPR043519">
    <property type="entry name" value="NT_sf"/>
</dbReference>
<dbReference type="CDD" id="cd05400">
    <property type="entry name" value="NT_2-5OAS_ClassI-CCAase"/>
    <property type="match status" value="1"/>
</dbReference>
<protein>
    <submittedName>
        <fullName evidence="3">Nucleotidyltransferase</fullName>
    </submittedName>
</protein>
<dbReference type="GO" id="GO:0016779">
    <property type="term" value="F:nucleotidyltransferase activity"/>
    <property type="evidence" value="ECO:0007669"/>
    <property type="project" value="InterPro"/>
</dbReference>
<evidence type="ECO:0000256" key="1">
    <source>
        <dbReference type="ARBA" id="ARBA00023118"/>
    </source>
</evidence>
<dbReference type="EMBL" id="CP042831">
    <property type="protein sequence ID" value="QEE49115.1"/>
    <property type="molecule type" value="Genomic_DNA"/>
</dbReference>
<evidence type="ECO:0000313" key="3">
    <source>
        <dbReference type="EMBL" id="QEE49115.1"/>
    </source>
</evidence>
<reference evidence="3 4" key="1">
    <citation type="submission" date="2019-08" db="EMBL/GenBank/DDBJ databases">
        <title>Flavobacterium alkalisoli sp. nov., isolated from rhizosphere soil of Suaeda salsa.</title>
        <authorList>
            <person name="Sun J.-Q."/>
            <person name="Xu L."/>
        </authorList>
    </citation>
    <scope>NUCLEOTIDE SEQUENCE [LARGE SCALE GENOMIC DNA]</scope>
    <source>
        <strain evidence="3 4">XS-5</strain>
    </source>
</reference>